<dbReference type="AlphaFoldDB" id="A0A6J2TJL9"/>
<dbReference type="GO" id="GO:0005615">
    <property type="term" value="C:extracellular space"/>
    <property type="evidence" value="ECO:0007669"/>
    <property type="project" value="InterPro"/>
</dbReference>
<feature type="signal peptide" evidence="11">
    <location>
        <begin position="1"/>
        <end position="35"/>
    </location>
</feature>
<feature type="chain" id="PRO_5027105036" description="Adenosine deaminase" evidence="11">
    <location>
        <begin position="36"/>
        <end position="523"/>
    </location>
</feature>
<dbReference type="InterPro" id="IPR032466">
    <property type="entry name" value="Metal_Hydrolase"/>
</dbReference>
<dbReference type="InterPro" id="IPR006331">
    <property type="entry name" value="ADGF"/>
</dbReference>
<evidence type="ECO:0000256" key="8">
    <source>
        <dbReference type="ARBA" id="ARBA00022729"/>
    </source>
</evidence>
<comment type="subcellular location">
    <subcellularLocation>
        <location evidence="2">Secreted</location>
    </subcellularLocation>
</comment>
<dbReference type="OrthoDB" id="7202371at2759"/>
<dbReference type="InterPro" id="IPR006330">
    <property type="entry name" value="Ado/ade_deaminase"/>
</dbReference>
<dbReference type="EC" id="3.5.4.4" evidence="4"/>
<dbReference type="Pfam" id="PF00962">
    <property type="entry name" value="A_deaminase"/>
    <property type="match status" value="1"/>
</dbReference>
<dbReference type="RefSeq" id="XP_030376204.1">
    <property type="nucleotide sequence ID" value="XM_030520344.1"/>
</dbReference>
<dbReference type="GeneID" id="115625323"/>
<feature type="domain" description="Adenosine deaminase" evidence="12">
    <location>
        <begin position="213"/>
        <end position="506"/>
    </location>
</feature>
<gene>
    <name evidence="15" type="primary">LOC115625323</name>
</gene>
<dbReference type="GO" id="GO:0046103">
    <property type="term" value="P:inosine biosynthetic process"/>
    <property type="evidence" value="ECO:0007669"/>
    <property type="project" value="TreeGrafter"/>
</dbReference>
<proteinExistence type="inferred from homology"/>
<keyword evidence="8 11" id="KW-0732">Signal</keyword>
<dbReference type="PANTHER" id="PTHR11409">
    <property type="entry name" value="ADENOSINE DEAMINASE"/>
    <property type="match status" value="1"/>
</dbReference>
<reference evidence="15" key="1">
    <citation type="submission" date="2025-08" db="UniProtKB">
        <authorList>
            <consortium name="RefSeq"/>
        </authorList>
    </citation>
    <scope>IDENTIFICATION</scope>
    <source>
        <strain evidence="15">11010-0011.00</strain>
        <tissue evidence="15">Whole body</tissue>
    </source>
</reference>
<evidence type="ECO:0000313" key="15">
    <source>
        <dbReference type="RefSeq" id="XP_030376204.1"/>
    </source>
</evidence>
<feature type="domain" description="Adenosine/AMP deaminase N-terminal" evidence="13">
    <location>
        <begin position="41"/>
        <end position="116"/>
    </location>
</feature>
<evidence type="ECO:0000256" key="2">
    <source>
        <dbReference type="ARBA" id="ARBA00004613"/>
    </source>
</evidence>
<comment type="catalytic activity">
    <reaction evidence="10">
        <text>adenosine + H2O + H(+) = inosine + NH4(+)</text>
        <dbReference type="Rhea" id="RHEA:24408"/>
        <dbReference type="ChEBI" id="CHEBI:15377"/>
        <dbReference type="ChEBI" id="CHEBI:15378"/>
        <dbReference type="ChEBI" id="CHEBI:16335"/>
        <dbReference type="ChEBI" id="CHEBI:17596"/>
        <dbReference type="ChEBI" id="CHEBI:28938"/>
        <dbReference type="EC" id="3.5.4.4"/>
    </reaction>
</comment>
<keyword evidence="9" id="KW-0378">Hydrolase</keyword>
<protein>
    <recommendedName>
        <fullName evidence="5">Adenosine deaminase</fullName>
        <ecNumber evidence="4">3.5.4.4</ecNumber>
    </recommendedName>
</protein>
<evidence type="ECO:0000256" key="1">
    <source>
        <dbReference type="ARBA" id="ARBA00001947"/>
    </source>
</evidence>
<sequence>MCKKLNPNMFKMMPRLLQSLFLLSWGLAAITAAHAGLVSPAGYEQNRSALLNAEEELMTGGHLFLNTQEAKANDIFMKYKREELSQGFQNAEQNTASLHFFKAKELIDRSSVFKFLQQMPKGAQLHLHNSAAVSSKWVVQHLSYMPGMLRCANAAGVSILSFRRMPKKHGCFTQYVAVANERRSYSDPMLYDQYFERLINLYTPMPELEYLQVWNKFQDMFDTIGDVLNYRPAFRAFHWQLLEEMYNDNIMYLELRMGLKKELYDEYGHTYPMDQAIRELIAIEERFKRLHPDFLGMKIISTTYRGASLESMQRNIQFYRELHEAFPNFVVGFDLVGQEDLGKSLYSFLPALQELPHTARLFLHAGETNQFGTSTDLNILDALLLNTTRIGHGYALAKHPVLLNAVKARDIAVELSPISNQVLSLVWDMRNHPGAQYLAMNIPLVVGSDDPGFWNAKGISYDFYYTIMSLAPNNAGLRVLKTLVWNSVRYSLLQEAEKSRAYDLLEKQWSSFINRVVAGDTEI</sequence>
<dbReference type="Proteomes" id="UP000504634">
    <property type="component" value="Unplaced"/>
</dbReference>
<evidence type="ECO:0000256" key="5">
    <source>
        <dbReference type="ARBA" id="ARBA00018099"/>
    </source>
</evidence>
<keyword evidence="7" id="KW-0479">Metal-binding</keyword>
<evidence type="ECO:0000256" key="7">
    <source>
        <dbReference type="ARBA" id="ARBA00022723"/>
    </source>
</evidence>
<dbReference type="GO" id="GO:0046872">
    <property type="term" value="F:metal ion binding"/>
    <property type="evidence" value="ECO:0007669"/>
    <property type="project" value="UniProtKB-KW"/>
</dbReference>
<dbReference type="GO" id="GO:0004000">
    <property type="term" value="F:adenosine deaminase activity"/>
    <property type="evidence" value="ECO:0007669"/>
    <property type="project" value="InterPro"/>
</dbReference>
<comment type="similarity">
    <text evidence="3">Belongs to the metallo-dependent hydrolases superfamily. Adenosine and AMP deaminases family. ADGF subfamily.</text>
</comment>
<name>A0A6J2TJL9_DROLE</name>
<dbReference type="CDD" id="cd01321">
    <property type="entry name" value="ADGF"/>
    <property type="match status" value="1"/>
</dbReference>
<evidence type="ECO:0000259" key="13">
    <source>
        <dbReference type="Pfam" id="PF08451"/>
    </source>
</evidence>
<evidence type="ECO:0000256" key="4">
    <source>
        <dbReference type="ARBA" id="ARBA00012784"/>
    </source>
</evidence>
<dbReference type="SUPFAM" id="SSF51556">
    <property type="entry name" value="Metallo-dependent hydrolases"/>
    <property type="match status" value="1"/>
</dbReference>
<dbReference type="NCBIfam" id="TIGR01431">
    <property type="entry name" value="adm_rel"/>
    <property type="match status" value="1"/>
</dbReference>
<evidence type="ECO:0000259" key="12">
    <source>
        <dbReference type="Pfam" id="PF00962"/>
    </source>
</evidence>
<evidence type="ECO:0000313" key="14">
    <source>
        <dbReference type="Proteomes" id="UP000504634"/>
    </source>
</evidence>
<accession>A0A6J2TJL9</accession>
<dbReference type="Pfam" id="PF08451">
    <property type="entry name" value="A_deaminase_N"/>
    <property type="match status" value="1"/>
</dbReference>
<dbReference type="InterPro" id="IPR013659">
    <property type="entry name" value="A_deaminase_N"/>
</dbReference>
<organism evidence="14 15">
    <name type="scientific">Drosophila lebanonensis</name>
    <name type="common">Fruit fly</name>
    <name type="synonym">Scaptodrosophila lebanonensis</name>
    <dbReference type="NCBI Taxonomy" id="7225"/>
    <lineage>
        <taxon>Eukaryota</taxon>
        <taxon>Metazoa</taxon>
        <taxon>Ecdysozoa</taxon>
        <taxon>Arthropoda</taxon>
        <taxon>Hexapoda</taxon>
        <taxon>Insecta</taxon>
        <taxon>Pterygota</taxon>
        <taxon>Neoptera</taxon>
        <taxon>Endopterygota</taxon>
        <taxon>Diptera</taxon>
        <taxon>Brachycera</taxon>
        <taxon>Muscomorpha</taxon>
        <taxon>Ephydroidea</taxon>
        <taxon>Drosophilidae</taxon>
        <taxon>Scaptodrosophila</taxon>
    </lineage>
</organism>
<evidence type="ECO:0000256" key="6">
    <source>
        <dbReference type="ARBA" id="ARBA00022525"/>
    </source>
</evidence>
<evidence type="ECO:0000256" key="3">
    <source>
        <dbReference type="ARBA" id="ARBA00006083"/>
    </source>
</evidence>
<evidence type="ECO:0000256" key="9">
    <source>
        <dbReference type="ARBA" id="ARBA00022801"/>
    </source>
</evidence>
<keyword evidence="14" id="KW-1185">Reference proteome</keyword>
<dbReference type="FunFam" id="3.20.20.140:FF:000017">
    <property type="entry name" value="Adenosine deaminase 2"/>
    <property type="match status" value="1"/>
</dbReference>
<comment type="cofactor">
    <cofactor evidence="1">
        <name>Zn(2+)</name>
        <dbReference type="ChEBI" id="CHEBI:29105"/>
    </cofactor>
</comment>
<dbReference type="GO" id="GO:0006154">
    <property type="term" value="P:adenosine catabolic process"/>
    <property type="evidence" value="ECO:0007669"/>
    <property type="project" value="InterPro"/>
</dbReference>
<dbReference type="Gene3D" id="3.20.20.140">
    <property type="entry name" value="Metal-dependent hydrolases"/>
    <property type="match status" value="1"/>
</dbReference>
<evidence type="ECO:0000256" key="10">
    <source>
        <dbReference type="ARBA" id="ARBA00047764"/>
    </source>
</evidence>
<dbReference type="PANTHER" id="PTHR11409:SF39">
    <property type="entry name" value="ADENOSINE DEAMINASE 2"/>
    <property type="match status" value="1"/>
</dbReference>
<evidence type="ECO:0000256" key="11">
    <source>
        <dbReference type="SAM" id="SignalP"/>
    </source>
</evidence>
<keyword evidence="6" id="KW-0964">Secreted</keyword>
<dbReference type="InterPro" id="IPR001365">
    <property type="entry name" value="A_deaminase_dom"/>
</dbReference>